<evidence type="ECO:0000259" key="14">
    <source>
        <dbReference type="Pfam" id="PF02163"/>
    </source>
</evidence>
<sequence>MSNFLAYPLEMLPYVVVSILIAFTIHEWAHAATALLFGDDTAKNEGRFSINPLVHVDLIGLLMVVIVGFGWAKPTPVNRFKLKKRKLGSILVSLAGPISNLILAFLAVGIFAYFIGGVGGDGLNTIWSNFLTIFIQLNLVLFIFNLIPFPPLDGYQVLVEFLPSRLRAKVQPVEQYAFLIFLIIALTPLYSITIGPIFNVFIPKILQFMMSFWTGILF</sequence>
<keyword evidence="5" id="KW-0645">Protease</keyword>
<dbReference type="GO" id="GO:0005886">
    <property type="term" value="C:plasma membrane"/>
    <property type="evidence" value="ECO:0007669"/>
    <property type="project" value="UniProtKB-SubCell"/>
</dbReference>
<reference evidence="15 16" key="1">
    <citation type="journal article" date="2015" name="Genome Biol. Evol.">
        <title>Comparative Genomics of Listeria Sensu Lato: Genus-Wide Differences in Evolutionary Dynamics and the Progressive Gain of Complex, Potentially Pathogenicity-Related Traits through Lateral Gene Transfer.</title>
        <authorList>
            <person name="Chiara M."/>
            <person name="Caruso M."/>
            <person name="D'Erchia A.M."/>
            <person name="Manzari C."/>
            <person name="Fraccalvieri R."/>
            <person name="Goffredo E."/>
            <person name="Latorre L."/>
            <person name="Miccolupo A."/>
            <person name="Padalino I."/>
            <person name="Santagada G."/>
            <person name="Chiocco D."/>
            <person name="Pesole G."/>
            <person name="Horner D.S."/>
            <person name="Parisi A."/>
        </authorList>
    </citation>
    <scope>NUCLEOTIDE SEQUENCE [LARGE SCALE GENOMIC DNA]</scope>
    <source>
        <strain evidence="15 16">1991</strain>
    </source>
</reference>
<evidence type="ECO:0000256" key="10">
    <source>
        <dbReference type="ARBA" id="ARBA00022989"/>
    </source>
</evidence>
<dbReference type="PATRIC" id="fig|1430899.3.peg.1270"/>
<dbReference type="PANTHER" id="PTHR35864">
    <property type="entry name" value="ZINC METALLOPROTEASE MJ0611-RELATED"/>
    <property type="match status" value="1"/>
</dbReference>
<dbReference type="InterPro" id="IPR008915">
    <property type="entry name" value="Peptidase_M50"/>
</dbReference>
<keyword evidence="12 13" id="KW-0472">Membrane</keyword>
<evidence type="ECO:0000256" key="11">
    <source>
        <dbReference type="ARBA" id="ARBA00023049"/>
    </source>
</evidence>
<feature type="transmembrane region" description="Helical" evidence="13">
    <location>
        <begin position="12"/>
        <end position="38"/>
    </location>
</feature>
<dbReference type="GO" id="GO:0006508">
    <property type="term" value="P:proteolysis"/>
    <property type="evidence" value="ECO:0007669"/>
    <property type="project" value="UniProtKB-KW"/>
</dbReference>
<evidence type="ECO:0000256" key="2">
    <source>
        <dbReference type="ARBA" id="ARBA00004651"/>
    </source>
</evidence>
<evidence type="ECO:0000313" key="16">
    <source>
        <dbReference type="Proteomes" id="UP000052258"/>
    </source>
</evidence>
<dbReference type="Proteomes" id="UP000052258">
    <property type="component" value="Unassembled WGS sequence"/>
</dbReference>
<name>A0A0J8GAX6_9LIST</name>
<keyword evidence="16" id="KW-1185">Reference proteome</keyword>
<evidence type="ECO:0000256" key="4">
    <source>
        <dbReference type="ARBA" id="ARBA00022475"/>
    </source>
</evidence>
<evidence type="ECO:0000313" key="15">
    <source>
        <dbReference type="EMBL" id="KMT59800.1"/>
    </source>
</evidence>
<evidence type="ECO:0000256" key="9">
    <source>
        <dbReference type="ARBA" id="ARBA00022833"/>
    </source>
</evidence>
<dbReference type="AlphaFoldDB" id="A0A0J8GAX6"/>
<evidence type="ECO:0000256" key="1">
    <source>
        <dbReference type="ARBA" id="ARBA00001947"/>
    </source>
</evidence>
<dbReference type="EMBL" id="AZHO01000013">
    <property type="protein sequence ID" value="KMT59800.1"/>
    <property type="molecule type" value="Genomic_DNA"/>
</dbReference>
<evidence type="ECO:0000256" key="6">
    <source>
        <dbReference type="ARBA" id="ARBA00022692"/>
    </source>
</evidence>
<dbReference type="InterPro" id="IPR052348">
    <property type="entry name" value="Metallopeptidase_M50B"/>
</dbReference>
<dbReference type="PANTHER" id="PTHR35864:SF1">
    <property type="entry name" value="ZINC METALLOPROTEASE YWHC-RELATED"/>
    <property type="match status" value="1"/>
</dbReference>
<feature type="transmembrane region" description="Helical" evidence="13">
    <location>
        <begin position="50"/>
        <end position="71"/>
    </location>
</feature>
<keyword evidence="4" id="KW-1003">Cell membrane</keyword>
<evidence type="ECO:0000256" key="8">
    <source>
        <dbReference type="ARBA" id="ARBA00022801"/>
    </source>
</evidence>
<dbReference type="Pfam" id="PF02163">
    <property type="entry name" value="Peptidase_M50"/>
    <property type="match status" value="1"/>
</dbReference>
<dbReference type="CDD" id="cd06158">
    <property type="entry name" value="S2P-M50_like_1"/>
    <property type="match status" value="1"/>
</dbReference>
<feature type="transmembrane region" description="Helical" evidence="13">
    <location>
        <begin position="176"/>
        <end position="202"/>
    </location>
</feature>
<organism evidence="15 16">
    <name type="scientific">Listeria fleischmannii 1991</name>
    <dbReference type="NCBI Taxonomy" id="1430899"/>
    <lineage>
        <taxon>Bacteria</taxon>
        <taxon>Bacillati</taxon>
        <taxon>Bacillota</taxon>
        <taxon>Bacilli</taxon>
        <taxon>Bacillales</taxon>
        <taxon>Listeriaceae</taxon>
        <taxon>Listeria</taxon>
    </lineage>
</organism>
<keyword evidence="11" id="KW-0482">Metalloprotease</keyword>
<keyword evidence="6 13" id="KW-0812">Transmembrane</keyword>
<feature type="transmembrane region" description="Helical" evidence="13">
    <location>
        <begin position="91"/>
        <end position="114"/>
    </location>
</feature>
<keyword evidence="9" id="KW-0862">Zinc</keyword>
<feature type="transmembrane region" description="Helical" evidence="13">
    <location>
        <begin position="126"/>
        <end position="147"/>
    </location>
</feature>
<comment type="similarity">
    <text evidence="3">Belongs to the peptidase M50B family.</text>
</comment>
<evidence type="ECO:0000256" key="13">
    <source>
        <dbReference type="SAM" id="Phobius"/>
    </source>
</evidence>
<keyword evidence="10 13" id="KW-1133">Transmembrane helix</keyword>
<evidence type="ECO:0000256" key="5">
    <source>
        <dbReference type="ARBA" id="ARBA00022670"/>
    </source>
</evidence>
<keyword evidence="8" id="KW-0378">Hydrolase</keyword>
<evidence type="ECO:0000256" key="3">
    <source>
        <dbReference type="ARBA" id="ARBA00007931"/>
    </source>
</evidence>
<dbReference type="GO" id="GO:0008237">
    <property type="term" value="F:metallopeptidase activity"/>
    <property type="evidence" value="ECO:0007669"/>
    <property type="project" value="UniProtKB-KW"/>
</dbReference>
<gene>
    <name evidence="15" type="ORF">X560_1513</name>
</gene>
<accession>A0A0J8GAX6</accession>
<dbReference type="InterPro" id="IPR044537">
    <property type="entry name" value="Rip2-like"/>
</dbReference>
<keyword evidence="7" id="KW-0479">Metal-binding</keyword>
<comment type="cofactor">
    <cofactor evidence="1">
        <name>Zn(2+)</name>
        <dbReference type="ChEBI" id="CHEBI:29105"/>
    </cofactor>
</comment>
<dbReference type="OrthoDB" id="9800627at2"/>
<dbReference type="RefSeq" id="WP_007476828.1">
    <property type="nucleotide sequence ID" value="NZ_KQ130614.1"/>
</dbReference>
<comment type="caution">
    <text evidence="15">The sequence shown here is derived from an EMBL/GenBank/DDBJ whole genome shotgun (WGS) entry which is preliminary data.</text>
</comment>
<proteinExistence type="inferred from homology"/>
<evidence type="ECO:0000256" key="12">
    <source>
        <dbReference type="ARBA" id="ARBA00023136"/>
    </source>
</evidence>
<feature type="domain" description="Peptidase M50" evidence="14">
    <location>
        <begin position="15"/>
        <end position="185"/>
    </location>
</feature>
<comment type="subcellular location">
    <subcellularLocation>
        <location evidence="2">Cell membrane</location>
        <topology evidence="2">Multi-pass membrane protein</topology>
    </subcellularLocation>
</comment>
<evidence type="ECO:0000256" key="7">
    <source>
        <dbReference type="ARBA" id="ARBA00022723"/>
    </source>
</evidence>
<dbReference type="GO" id="GO:0046872">
    <property type="term" value="F:metal ion binding"/>
    <property type="evidence" value="ECO:0007669"/>
    <property type="project" value="UniProtKB-KW"/>
</dbReference>
<protein>
    <recommendedName>
        <fullName evidence="14">Peptidase M50 domain-containing protein</fullName>
    </recommendedName>
</protein>